<dbReference type="EMBL" id="CP141769">
    <property type="protein sequence ID" value="WRS40199.1"/>
    <property type="molecule type" value="Genomic_DNA"/>
</dbReference>
<protein>
    <submittedName>
        <fullName evidence="7">LapA family protein</fullName>
    </submittedName>
</protein>
<evidence type="ECO:0000259" key="6">
    <source>
        <dbReference type="Pfam" id="PF06305"/>
    </source>
</evidence>
<feature type="transmembrane region" description="Helical" evidence="5">
    <location>
        <begin position="45"/>
        <end position="69"/>
    </location>
</feature>
<dbReference type="Pfam" id="PF06305">
    <property type="entry name" value="LapA_dom"/>
    <property type="match status" value="1"/>
</dbReference>
<evidence type="ECO:0000256" key="2">
    <source>
        <dbReference type="ARBA" id="ARBA00022692"/>
    </source>
</evidence>
<keyword evidence="1" id="KW-1003">Cell membrane</keyword>
<accession>A0ABZ1CLD9</accession>
<evidence type="ECO:0000256" key="3">
    <source>
        <dbReference type="ARBA" id="ARBA00022989"/>
    </source>
</evidence>
<keyword evidence="8" id="KW-1185">Reference proteome</keyword>
<feature type="domain" description="Lipopolysaccharide assembly protein A" evidence="6">
    <location>
        <begin position="26"/>
        <end position="77"/>
    </location>
</feature>
<evidence type="ECO:0000313" key="7">
    <source>
        <dbReference type="EMBL" id="WRS40199.1"/>
    </source>
</evidence>
<evidence type="ECO:0000256" key="5">
    <source>
        <dbReference type="SAM" id="Phobius"/>
    </source>
</evidence>
<dbReference type="Proteomes" id="UP001334732">
    <property type="component" value="Chromosome"/>
</dbReference>
<evidence type="ECO:0000256" key="1">
    <source>
        <dbReference type="ARBA" id="ARBA00022475"/>
    </source>
</evidence>
<organism evidence="7 8">
    <name type="scientific">Thiobacillus sedimenti</name>
    <dbReference type="NCBI Taxonomy" id="3110231"/>
    <lineage>
        <taxon>Bacteria</taxon>
        <taxon>Pseudomonadati</taxon>
        <taxon>Pseudomonadota</taxon>
        <taxon>Betaproteobacteria</taxon>
        <taxon>Nitrosomonadales</taxon>
        <taxon>Thiobacillaceae</taxon>
        <taxon>Thiobacillus</taxon>
    </lineage>
</organism>
<keyword evidence="3 5" id="KW-1133">Transmembrane helix</keyword>
<reference evidence="7 8" key="1">
    <citation type="submission" date="2023-12" db="EMBL/GenBank/DDBJ databases">
        <title>Thiobacillus sedimentum sp. nov., a chemolithoautotrophic sulfur-oxidizing bacterium isolated from freshwater sediment.</title>
        <authorList>
            <person name="Luo J."/>
            <person name="Dai C."/>
        </authorList>
    </citation>
    <scope>NUCLEOTIDE SEQUENCE [LARGE SCALE GENOMIC DNA]</scope>
    <source>
        <strain evidence="7 8">SCUT-2</strain>
    </source>
</reference>
<name>A0ABZ1CLD9_9PROT</name>
<evidence type="ECO:0000313" key="8">
    <source>
        <dbReference type="Proteomes" id="UP001334732"/>
    </source>
</evidence>
<dbReference type="RefSeq" id="WP_324780729.1">
    <property type="nucleotide sequence ID" value="NZ_CP141769.1"/>
</dbReference>
<evidence type="ECO:0000256" key="4">
    <source>
        <dbReference type="ARBA" id="ARBA00023136"/>
    </source>
</evidence>
<proteinExistence type="predicted"/>
<gene>
    <name evidence="7" type="ORF">VA613_04855</name>
</gene>
<keyword evidence="4 5" id="KW-0472">Membrane</keyword>
<sequence>MKNLTRYLGLALKLLVFLLVLGFALKNSHTVTFYSYLGYVWQAPLIVMLGLAFVIGALFGLAALLPTVFRQRREIARRPLPEEAETTMQTDLLPPHHGI</sequence>
<keyword evidence="2 5" id="KW-0812">Transmembrane</keyword>
<dbReference type="InterPro" id="IPR010445">
    <property type="entry name" value="LapA_dom"/>
</dbReference>
<feature type="transmembrane region" description="Helical" evidence="5">
    <location>
        <begin position="7"/>
        <end position="25"/>
    </location>
</feature>